<name>A0A402CT35_9BACT</name>
<dbReference type="KEGG" id="ccot:CCAX7_29260"/>
<dbReference type="OrthoDB" id="9784220at2"/>
<dbReference type="AlphaFoldDB" id="A0A402CT35"/>
<evidence type="ECO:0000313" key="1">
    <source>
        <dbReference type="EMBL" id="BDI30875.1"/>
    </source>
</evidence>
<protein>
    <submittedName>
        <fullName evidence="1">Deacetylase</fullName>
    </submittedName>
</protein>
<dbReference type="InterPro" id="IPR002509">
    <property type="entry name" value="NODB_dom"/>
</dbReference>
<dbReference type="SUPFAM" id="SSF88713">
    <property type="entry name" value="Glycoside hydrolase/deacetylase"/>
    <property type="match status" value="1"/>
</dbReference>
<dbReference type="PANTHER" id="PTHR10587">
    <property type="entry name" value="GLYCOSYL TRANSFERASE-RELATED"/>
    <property type="match status" value="1"/>
</dbReference>
<dbReference type="Gene3D" id="3.20.20.370">
    <property type="entry name" value="Glycoside hydrolase/deacetylase"/>
    <property type="match status" value="1"/>
</dbReference>
<dbReference type="InterPro" id="IPR050248">
    <property type="entry name" value="Polysacc_deacetylase_ArnD"/>
</dbReference>
<keyword evidence="2" id="KW-1185">Reference proteome</keyword>
<dbReference type="PANTHER" id="PTHR10587:SF134">
    <property type="entry name" value="SECRETED PROTEIN"/>
    <property type="match status" value="1"/>
</dbReference>
<dbReference type="Pfam" id="PF01522">
    <property type="entry name" value="Polysacc_deac_1"/>
    <property type="match status" value="1"/>
</dbReference>
<sequence length="228" mass="25167">MFIGLLMASTLMTVSPPAPRLASVSPQIITHGARTHKWVVLSFDACETRKPAGYDAKIIDILTRTHTPATLFLGGHWMETHPAQARMLAANPLFEIGDHSYLHPHMTKISTAQMDDDLRKTQAVHQNLTGRQARLFRPPYGEYDASVIQEAARFGMKSVTWEVVTGDPDKHVTAPNIVRTVLARTKPGSIVIMHVNGRGWHTAEALPAVIAGLKKKGYSFARLSETLE</sequence>
<dbReference type="GO" id="GO:0016810">
    <property type="term" value="F:hydrolase activity, acting on carbon-nitrogen (but not peptide) bonds"/>
    <property type="evidence" value="ECO:0007669"/>
    <property type="project" value="InterPro"/>
</dbReference>
<gene>
    <name evidence="1" type="ORF">CCAX7_29260</name>
</gene>
<reference evidence="1 2" key="1">
    <citation type="journal article" date="2019" name="Int. J. Syst. Evol. Microbiol.">
        <title>Capsulimonas corticalis gen. nov., sp. nov., an aerobic capsulated bacterium, of a novel bacterial order, Capsulimonadales ord. nov., of the class Armatimonadia of the phylum Armatimonadetes.</title>
        <authorList>
            <person name="Li J."/>
            <person name="Kudo C."/>
            <person name="Tonouchi A."/>
        </authorList>
    </citation>
    <scope>NUCLEOTIDE SEQUENCE [LARGE SCALE GENOMIC DNA]</scope>
    <source>
        <strain evidence="1 2">AX-7</strain>
    </source>
</reference>
<dbReference type="RefSeq" id="WP_125205876.1">
    <property type="nucleotide sequence ID" value="NZ_AP025739.1"/>
</dbReference>
<dbReference type="InterPro" id="IPR011330">
    <property type="entry name" value="Glyco_hydro/deAcase_b/a-brl"/>
</dbReference>
<accession>A0A402CT35</accession>
<dbReference type="CDD" id="cd10955">
    <property type="entry name" value="CE4_BH0857_like"/>
    <property type="match status" value="1"/>
</dbReference>
<proteinExistence type="predicted"/>
<dbReference type="GO" id="GO:0005975">
    <property type="term" value="P:carbohydrate metabolic process"/>
    <property type="evidence" value="ECO:0007669"/>
    <property type="project" value="InterPro"/>
</dbReference>
<dbReference type="PROSITE" id="PS51677">
    <property type="entry name" value="NODB"/>
    <property type="match status" value="1"/>
</dbReference>
<organism evidence="1 2">
    <name type="scientific">Capsulimonas corticalis</name>
    <dbReference type="NCBI Taxonomy" id="2219043"/>
    <lineage>
        <taxon>Bacteria</taxon>
        <taxon>Bacillati</taxon>
        <taxon>Armatimonadota</taxon>
        <taxon>Armatimonadia</taxon>
        <taxon>Capsulimonadales</taxon>
        <taxon>Capsulimonadaceae</taxon>
        <taxon>Capsulimonas</taxon>
    </lineage>
</organism>
<dbReference type="EMBL" id="AP025739">
    <property type="protein sequence ID" value="BDI30875.1"/>
    <property type="molecule type" value="Genomic_DNA"/>
</dbReference>
<dbReference type="Proteomes" id="UP000287394">
    <property type="component" value="Chromosome"/>
</dbReference>
<evidence type="ECO:0000313" key="2">
    <source>
        <dbReference type="Proteomes" id="UP000287394"/>
    </source>
</evidence>